<accession>A0A1Y5SV42</accession>
<evidence type="ECO:0000259" key="2">
    <source>
        <dbReference type="Pfam" id="PF17891"/>
    </source>
</evidence>
<evidence type="ECO:0000256" key="1">
    <source>
        <dbReference type="SAM" id="MobiDB-lite"/>
    </source>
</evidence>
<keyword evidence="4" id="KW-1185">Reference proteome</keyword>
<dbReference type="OrthoDB" id="5465462at2"/>
<dbReference type="EMBL" id="FWFQ01000017">
    <property type="protein sequence ID" value="SLN47717.1"/>
    <property type="molecule type" value="Genomic_DNA"/>
</dbReference>
<name>A0A1Y5SV42_9RHOB</name>
<evidence type="ECO:0000313" key="3">
    <source>
        <dbReference type="EMBL" id="SLN47717.1"/>
    </source>
</evidence>
<organism evidence="3 4">
    <name type="scientific">Pseudoruegeria aquimaris</name>
    <dbReference type="NCBI Taxonomy" id="393663"/>
    <lineage>
        <taxon>Bacteria</taxon>
        <taxon>Pseudomonadati</taxon>
        <taxon>Pseudomonadota</taxon>
        <taxon>Alphaproteobacteria</taxon>
        <taxon>Rhodobacterales</taxon>
        <taxon>Roseobacteraceae</taxon>
        <taxon>Pseudoruegeria</taxon>
    </lineage>
</organism>
<gene>
    <name evidence="3" type="ORF">PSA7680_02452</name>
</gene>
<dbReference type="Pfam" id="PF17891">
    <property type="entry name" value="FluMu_N"/>
    <property type="match status" value="1"/>
</dbReference>
<dbReference type="AlphaFoldDB" id="A0A1Y5SV42"/>
<dbReference type="SUPFAM" id="SSF160059">
    <property type="entry name" value="PriA/YqbF domain"/>
    <property type="match status" value="1"/>
</dbReference>
<feature type="region of interest" description="Disordered" evidence="1">
    <location>
        <begin position="59"/>
        <end position="85"/>
    </location>
</feature>
<dbReference type="Proteomes" id="UP000193409">
    <property type="component" value="Unassembled WGS sequence"/>
</dbReference>
<evidence type="ECO:0000313" key="4">
    <source>
        <dbReference type="Proteomes" id="UP000193409"/>
    </source>
</evidence>
<feature type="compositionally biased region" description="Basic and acidic residues" evidence="1">
    <location>
        <begin position="75"/>
        <end position="85"/>
    </location>
</feature>
<feature type="domain" description="Mu-like prophage FluMu N-terminal" evidence="2">
    <location>
        <begin position="12"/>
        <end position="55"/>
    </location>
</feature>
<feature type="compositionally biased region" description="Low complexity" evidence="1">
    <location>
        <begin position="62"/>
        <end position="71"/>
    </location>
</feature>
<protein>
    <recommendedName>
        <fullName evidence="2">Mu-like prophage FluMu N-terminal domain-containing protein</fullName>
    </recommendedName>
</protein>
<sequence>MAKIPALRITARRDGFRRAGIEHGASPVDHPLASLSKAQIAQLKAEPALVVVEVEIDDPDAAEPAKPAAAARGGAKTETKSEPKA</sequence>
<dbReference type="Gene3D" id="3.40.5.80">
    <property type="match status" value="1"/>
</dbReference>
<dbReference type="InterPro" id="IPR041227">
    <property type="entry name" value="FluMu_N"/>
</dbReference>
<reference evidence="3 4" key="1">
    <citation type="submission" date="2017-03" db="EMBL/GenBank/DDBJ databases">
        <authorList>
            <person name="Afonso C.L."/>
            <person name="Miller P.J."/>
            <person name="Scott M.A."/>
            <person name="Spackman E."/>
            <person name="Goraichik I."/>
            <person name="Dimitrov K.M."/>
            <person name="Suarez D.L."/>
            <person name="Swayne D.E."/>
        </authorList>
    </citation>
    <scope>NUCLEOTIDE SEQUENCE [LARGE SCALE GENOMIC DNA]</scope>
    <source>
        <strain evidence="3 4">CECT 7680</strain>
    </source>
</reference>
<proteinExistence type="predicted"/>
<dbReference type="RefSeq" id="WP_085869002.1">
    <property type="nucleotide sequence ID" value="NZ_FWFQ01000017.1"/>
</dbReference>